<sequence length="68" mass="8094">MTVFRVELQQHRLLDRSSLHWDLIKPVRRTRCCHELGDGWEETTVKEMTIASKHEAQLHLERGDIDEL</sequence>
<proteinExistence type="predicted"/>
<gene>
    <name evidence="1" type="ORF">PR048_031793</name>
</gene>
<evidence type="ECO:0000313" key="1">
    <source>
        <dbReference type="EMBL" id="KAJ8867984.1"/>
    </source>
</evidence>
<reference evidence="1 2" key="1">
    <citation type="submission" date="2023-02" db="EMBL/GenBank/DDBJ databases">
        <title>LHISI_Scaffold_Assembly.</title>
        <authorList>
            <person name="Stuart O.P."/>
            <person name="Cleave R."/>
            <person name="Magrath M.J.L."/>
            <person name="Mikheyev A.S."/>
        </authorList>
    </citation>
    <scope>NUCLEOTIDE SEQUENCE [LARGE SCALE GENOMIC DNA]</scope>
    <source>
        <strain evidence="1">Daus_M_001</strain>
        <tissue evidence="1">Leg muscle</tissue>
    </source>
</reference>
<evidence type="ECO:0000313" key="2">
    <source>
        <dbReference type="Proteomes" id="UP001159363"/>
    </source>
</evidence>
<protein>
    <submittedName>
        <fullName evidence="1">Uncharacterized protein</fullName>
    </submittedName>
</protein>
<comment type="caution">
    <text evidence="1">The sequence shown here is derived from an EMBL/GenBank/DDBJ whole genome shotgun (WGS) entry which is preliminary data.</text>
</comment>
<accession>A0ABQ9G697</accession>
<name>A0ABQ9G697_9NEOP</name>
<dbReference type="Proteomes" id="UP001159363">
    <property type="component" value="Chromosome 14"/>
</dbReference>
<keyword evidence="2" id="KW-1185">Reference proteome</keyword>
<organism evidence="1 2">
    <name type="scientific">Dryococelus australis</name>
    <dbReference type="NCBI Taxonomy" id="614101"/>
    <lineage>
        <taxon>Eukaryota</taxon>
        <taxon>Metazoa</taxon>
        <taxon>Ecdysozoa</taxon>
        <taxon>Arthropoda</taxon>
        <taxon>Hexapoda</taxon>
        <taxon>Insecta</taxon>
        <taxon>Pterygota</taxon>
        <taxon>Neoptera</taxon>
        <taxon>Polyneoptera</taxon>
        <taxon>Phasmatodea</taxon>
        <taxon>Verophasmatodea</taxon>
        <taxon>Anareolatae</taxon>
        <taxon>Phasmatidae</taxon>
        <taxon>Eurycanthinae</taxon>
        <taxon>Dryococelus</taxon>
    </lineage>
</organism>
<dbReference type="EMBL" id="JARBHB010000015">
    <property type="protein sequence ID" value="KAJ8867984.1"/>
    <property type="molecule type" value="Genomic_DNA"/>
</dbReference>